<evidence type="ECO:0000256" key="1">
    <source>
        <dbReference type="ARBA" id="ARBA00023015"/>
    </source>
</evidence>
<dbReference type="Gene3D" id="1.10.10.60">
    <property type="entry name" value="Homeodomain-like"/>
    <property type="match status" value="1"/>
</dbReference>
<keyword evidence="3" id="KW-0804">Transcription</keyword>
<dbReference type="SMART" id="SM00342">
    <property type="entry name" value="HTH_ARAC"/>
    <property type="match status" value="1"/>
</dbReference>
<dbReference type="PROSITE" id="PS01124">
    <property type="entry name" value="HTH_ARAC_FAMILY_2"/>
    <property type="match status" value="1"/>
</dbReference>
<keyword evidence="6" id="KW-1185">Reference proteome</keyword>
<comment type="caution">
    <text evidence="5">The sequence shown here is derived from an EMBL/GenBank/DDBJ whole genome shotgun (WGS) entry which is preliminary data.</text>
</comment>
<organism evidence="5 6">
    <name type="scientific">Kocuria aegyptia</name>
    <dbReference type="NCBI Taxonomy" id="330943"/>
    <lineage>
        <taxon>Bacteria</taxon>
        <taxon>Bacillati</taxon>
        <taxon>Actinomycetota</taxon>
        <taxon>Actinomycetes</taxon>
        <taxon>Micrococcales</taxon>
        <taxon>Micrococcaceae</taxon>
        <taxon>Kocuria</taxon>
    </lineage>
</organism>
<dbReference type="Proteomes" id="UP001501204">
    <property type="component" value="Unassembled WGS sequence"/>
</dbReference>
<gene>
    <name evidence="5" type="ORF">GCM10009767_35590</name>
</gene>
<accession>A0ABN2L419</accession>
<reference evidence="5 6" key="1">
    <citation type="journal article" date="2019" name="Int. J. Syst. Evol. Microbiol.">
        <title>The Global Catalogue of Microorganisms (GCM) 10K type strain sequencing project: providing services to taxonomists for standard genome sequencing and annotation.</title>
        <authorList>
            <consortium name="The Broad Institute Genomics Platform"/>
            <consortium name="The Broad Institute Genome Sequencing Center for Infectious Disease"/>
            <person name="Wu L."/>
            <person name="Ma J."/>
        </authorList>
    </citation>
    <scope>NUCLEOTIDE SEQUENCE [LARGE SCALE GENOMIC DNA]</scope>
    <source>
        <strain evidence="5 6">JCM 14735</strain>
    </source>
</reference>
<dbReference type="InterPro" id="IPR018060">
    <property type="entry name" value="HTH_AraC"/>
</dbReference>
<dbReference type="PANTHER" id="PTHR46796:SF12">
    <property type="entry name" value="HTH-TYPE DNA-BINDING TRANSCRIPTIONAL ACTIVATOR EUTR"/>
    <property type="match status" value="1"/>
</dbReference>
<evidence type="ECO:0000259" key="4">
    <source>
        <dbReference type="PROSITE" id="PS01124"/>
    </source>
</evidence>
<evidence type="ECO:0000256" key="3">
    <source>
        <dbReference type="ARBA" id="ARBA00023163"/>
    </source>
</evidence>
<sequence length="315" mass="34104">MRGPFHQELTVSDPEAVTQLFAQVGARISFDPAGSGCSFRETRAGDEHLTVSRASVDVPFSTWGDTEVFAALQVRGSRYDWSTSDEQGSALAEPVLFRPGHPTLVVAAPLASTNIYLTADVLQETADTVYGLERTRVAFASARPASPALGRYWSGLARWAADTAVPALLDEPLVRADLTRRLAVGMLECFPLIEDRETRSLSMAAQARRYRIAVAFLDDNAQLPVTVEDAARAAETTTTALVRAFRTHHPLGLTPGQYLRRVRLAGAHADLVAGDPTTGDTVGAIAARWGFTHPGRFAAAYRTAYGVPPRRTLDR</sequence>
<keyword evidence="2" id="KW-0238">DNA-binding</keyword>
<dbReference type="SUPFAM" id="SSF46689">
    <property type="entry name" value="Homeodomain-like"/>
    <property type="match status" value="1"/>
</dbReference>
<dbReference type="PANTHER" id="PTHR46796">
    <property type="entry name" value="HTH-TYPE TRANSCRIPTIONAL ACTIVATOR RHAS-RELATED"/>
    <property type="match status" value="1"/>
</dbReference>
<dbReference type="RefSeq" id="WP_344124779.1">
    <property type="nucleotide sequence ID" value="NZ_BAAAOA010000046.1"/>
</dbReference>
<protein>
    <recommendedName>
        <fullName evidence="4">HTH araC/xylS-type domain-containing protein</fullName>
    </recommendedName>
</protein>
<evidence type="ECO:0000313" key="5">
    <source>
        <dbReference type="EMBL" id="GAA1774435.1"/>
    </source>
</evidence>
<proteinExistence type="predicted"/>
<feature type="domain" description="HTH araC/xylS-type" evidence="4">
    <location>
        <begin position="211"/>
        <end position="315"/>
    </location>
</feature>
<evidence type="ECO:0000313" key="6">
    <source>
        <dbReference type="Proteomes" id="UP001501204"/>
    </source>
</evidence>
<dbReference type="EMBL" id="BAAAOA010000046">
    <property type="protein sequence ID" value="GAA1774435.1"/>
    <property type="molecule type" value="Genomic_DNA"/>
</dbReference>
<name>A0ABN2L419_9MICC</name>
<dbReference type="Pfam" id="PF12833">
    <property type="entry name" value="HTH_18"/>
    <property type="match status" value="1"/>
</dbReference>
<keyword evidence="1" id="KW-0805">Transcription regulation</keyword>
<evidence type="ECO:0000256" key="2">
    <source>
        <dbReference type="ARBA" id="ARBA00023125"/>
    </source>
</evidence>
<dbReference type="InterPro" id="IPR009057">
    <property type="entry name" value="Homeodomain-like_sf"/>
</dbReference>
<dbReference type="InterPro" id="IPR050204">
    <property type="entry name" value="AraC_XylS_family_regulators"/>
</dbReference>